<feature type="transmembrane region" description="Helical" evidence="1">
    <location>
        <begin position="275"/>
        <end position="295"/>
    </location>
</feature>
<accession>A0A1F7Z286</accession>
<keyword evidence="1" id="KW-0812">Transmembrane</keyword>
<evidence type="ECO:0000313" key="3">
    <source>
        <dbReference type="EMBL" id="OGM33018.1"/>
    </source>
</evidence>
<dbReference type="EMBL" id="MGGR01000025">
    <property type="protein sequence ID" value="OGM33018.1"/>
    <property type="molecule type" value="Genomic_DNA"/>
</dbReference>
<protein>
    <recommendedName>
        <fullName evidence="2">DUF8173 domain-containing protein</fullName>
    </recommendedName>
</protein>
<dbReference type="Proteomes" id="UP000177169">
    <property type="component" value="Unassembled WGS sequence"/>
</dbReference>
<sequence length="388" mass="42436">MIKKFRLIFILIFFSSLFLTPYVNASLDGRTTRVLTISKDTEVKKDFYIGSGEEVEISGKVIGDVLVFGGQVLIDGVVDGDLLAFGGKVNVAGEVTQDIRVFGGEIRISGLTGKNITAVGGNIELSKLAQVGGGILALGGDVNISSFIPGDITVYSGNLTINSEIGGISEIYTGQLYLTDNAKIGRDFTYTSEEEVQISQNASISGRIVRKIPPLAIETGQKEIAEKISQFRNVFKIIHVISILILGILFLRLFPNYTSKVSELIDKKTFISIGMGFLTILVFPIVSLLLILTIVGIPFVLYILIVLVLLSYLSKIIISFWLGEKLLRGFFNRNKYASLFVGLLLLFLVGFVKILGPLTQLFVLTSGLGAQLIYLKELYNRGRRTSTV</sequence>
<feature type="transmembrane region" description="Helical" evidence="1">
    <location>
        <begin position="301"/>
        <end position="323"/>
    </location>
</feature>
<evidence type="ECO:0000259" key="2">
    <source>
        <dbReference type="Pfam" id="PF26514"/>
    </source>
</evidence>
<evidence type="ECO:0000256" key="1">
    <source>
        <dbReference type="SAM" id="Phobius"/>
    </source>
</evidence>
<organism evidence="3 4">
    <name type="scientific">Candidatus Woesebacteria bacterium RIFCSPHIGHO2_02_FULL_39_13</name>
    <dbReference type="NCBI Taxonomy" id="1802505"/>
    <lineage>
        <taxon>Bacteria</taxon>
        <taxon>Candidatus Woeseibacteriota</taxon>
    </lineage>
</organism>
<comment type="caution">
    <text evidence="3">The sequence shown here is derived from an EMBL/GenBank/DDBJ whole genome shotgun (WGS) entry which is preliminary data.</text>
</comment>
<feature type="transmembrane region" description="Helical" evidence="1">
    <location>
        <begin position="234"/>
        <end position="254"/>
    </location>
</feature>
<dbReference type="InterPro" id="IPR058486">
    <property type="entry name" value="DUF8173"/>
</dbReference>
<name>A0A1F7Z286_9BACT</name>
<dbReference type="AlphaFoldDB" id="A0A1F7Z286"/>
<feature type="transmembrane region" description="Helical" evidence="1">
    <location>
        <begin position="335"/>
        <end position="352"/>
    </location>
</feature>
<proteinExistence type="predicted"/>
<feature type="domain" description="DUF8173" evidence="2">
    <location>
        <begin position="236"/>
        <end position="370"/>
    </location>
</feature>
<keyword evidence="1" id="KW-1133">Transmembrane helix</keyword>
<dbReference type="STRING" id="1802505.A3D01_04190"/>
<keyword evidence="1" id="KW-0472">Membrane</keyword>
<evidence type="ECO:0000313" key="4">
    <source>
        <dbReference type="Proteomes" id="UP000177169"/>
    </source>
</evidence>
<dbReference type="Pfam" id="PF26514">
    <property type="entry name" value="DUF8173"/>
    <property type="match status" value="1"/>
</dbReference>
<gene>
    <name evidence="3" type="ORF">A3D01_04190</name>
</gene>
<reference evidence="3 4" key="1">
    <citation type="journal article" date="2016" name="Nat. Commun.">
        <title>Thousands of microbial genomes shed light on interconnected biogeochemical processes in an aquifer system.</title>
        <authorList>
            <person name="Anantharaman K."/>
            <person name="Brown C.T."/>
            <person name="Hug L.A."/>
            <person name="Sharon I."/>
            <person name="Castelle C.J."/>
            <person name="Probst A.J."/>
            <person name="Thomas B.C."/>
            <person name="Singh A."/>
            <person name="Wilkins M.J."/>
            <person name="Karaoz U."/>
            <person name="Brodie E.L."/>
            <person name="Williams K.H."/>
            <person name="Hubbard S.S."/>
            <person name="Banfield J.F."/>
        </authorList>
    </citation>
    <scope>NUCLEOTIDE SEQUENCE [LARGE SCALE GENOMIC DNA]</scope>
</reference>